<dbReference type="AlphaFoldDB" id="A0A139A129"/>
<name>A0A139A129_GONPJ</name>
<proteinExistence type="predicted"/>
<keyword evidence="3" id="KW-1185">Reference proteome</keyword>
<feature type="region of interest" description="Disordered" evidence="1">
    <location>
        <begin position="1"/>
        <end position="87"/>
    </location>
</feature>
<organism evidence="2 3">
    <name type="scientific">Gonapodya prolifera (strain JEL478)</name>
    <name type="common">Monoblepharis prolifera</name>
    <dbReference type="NCBI Taxonomy" id="1344416"/>
    <lineage>
        <taxon>Eukaryota</taxon>
        <taxon>Fungi</taxon>
        <taxon>Fungi incertae sedis</taxon>
        <taxon>Chytridiomycota</taxon>
        <taxon>Chytridiomycota incertae sedis</taxon>
        <taxon>Monoblepharidomycetes</taxon>
        <taxon>Monoblepharidales</taxon>
        <taxon>Gonapodyaceae</taxon>
        <taxon>Gonapodya</taxon>
    </lineage>
</organism>
<evidence type="ECO:0000313" key="3">
    <source>
        <dbReference type="Proteomes" id="UP000070544"/>
    </source>
</evidence>
<sequence>MGDREAITRRGLLGAIRHPGSASRREGKEERQKSGALVIAEDEEEQEDESSTQLSGGRERTPARDLPTRGRTSSTHQPGAVSARGVFSARTGSEGVVRAGRFGTRGAAPAELHTLNVVRGVGSEKEKSWS</sequence>
<evidence type="ECO:0000313" key="2">
    <source>
        <dbReference type="EMBL" id="KXS10486.1"/>
    </source>
</evidence>
<dbReference type="Proteomes" id="UP000070544">
    <property type="component" value="Unassembled WGS sequence"/>
</dbReference>
<evidence type="ECO:0000256" key="1">
    <source>
        <dbReference type="SAM" id="MobiDB-lite"/>
    </source>
</evidence>
<feature type="compositionally biased region" description="Acidic residues" evidence="1">
    <location>
        <begin position="40"/>
        <end position="50"/>
    </location>
</feature>
<gene>
    <name evidence="2" type="ORF">M427DRAFT_62006</name>
</gene>
<reference evidence="2 3" key="1">
    <citation type="journal article" date="2015" name="Genome Biol. Evol.">
        <title>Phylogenomic analyses indicate that early fungi evolved digesting cell walls of algal ancestors of land plants.</title>
        <authorList>
            <person name="Chang Y."/>
            <person name="Wang S."/>
            <person name="Sekimoto S."/>
            <person name="Aerts A.L."/>
            <person name="Choi C."/>
            <person name="Clum A."/>
            <person name="LaButti K.M."/>
            <person name="Lindquist E.A."/>
            <person name="Yee Ngan C."/>
            <person name="Ohm R.A."/>
            <person name="Salamov A.A."/>
            <person name="Grigoriev I.V."/>
            <person name="Spatafora J.W."/>
            <person name="Berbee M.L."/>
        </authorList>
    </citation>
    <scope>NUCLEOTIDE SEQUENCE [LARGE SCALE GENOMIC DNA]</scope>
    <source>
        <strain evidence="2 3">JEL478</strain>
    </source>
</reference>
<feature type="compositionally biased region" description="Basic and acidic residues" evidence="1">
    <location>
        <begin position="23"/>
        <end position="33"/>
    </location>
</feature>
<dbReference type="EMBL" id="KQ965821">
    <property type="protein sequence ID" value="KXS10486.1"/>
    <property type="molecule type" value="Genomic_DNA"/>
</dbReference>
<feature type="compositionally biased region" description="Basic and acidic residues" evidence="1">
    <location>
        <begin position="57"/>
        <end position="68"/>
    </location>
</feature>
<protein>
    <submittedName>
        <fullName evidence="2">Uncharacterized protein</fullName>
    </submittedName>
</protein>
<accession>A0A139A129</accession>